<proteinExistence type="predicted"/>
<keyword evidence="3" id="KW-1185">Reference proteome</keyword>
<sequence>MHETIRVGEMSVTFLMTRHETADALDMFELTIPSATSVVVPHTHRNYDEWVFGMNGITTWTLNGDIILLHPGESLFIPRGTPHFFANVHDGIGRVMCLQTPGVMGPEYYREIARHYRQEEPDLAGIGDVMCRYGVDPLMNR</sequence>
<evidence type="ECO:0000313" key="2">
    <source>
        <dbReference type="EMBL" id="RZU41883.1"/>
    </source>
</evidence>
<dbReference type="PANTHER" id="PTHR36440">
    <property type="entry name" value="PUTATIVE (AFU_ORTHOLOGUE AFUA_8G07350)-RELATED"/>
    <property type="match status" value="1"/>
</dbReference>
<dbReference type="PANTHER" id="PTHR36440:SF1">
    <property type="entry name" value="PUTATIVE (AFU_ORTHOLOGUE AFUA_8G07350)-RELATED"/>
    <property type="match status" value="1"/>
</dbReference>
<dbReference type="SUPFAM" id="SSF51182">
    <property type="entry name" value="RmlC-like cupins"/>
    <property type="match status" value="1"/>
</dbReference>
<dbReference type="Pfam" id="PF07883">
    <property type="entry name" value="Cupin_2"/>
    <property type="match status" value="1"/>
</dbReference>
<gene>
    <name evidence="2" type="ORF">BDD14_3420</name>
</gene>
<dbReference type="OrthoDB" id="9791637at2"/>
<dbReference type="EMBL" id="SHKW01000001">
    <property type="protein sequence ID" value="RZU41883.1"/>
    <property type="molecule type" value="Genomic_DNA"/>
</dbReference>
<keyword evidence="2" id="KW-0560">Oxidoreductase</keyword>
<dbReference type="RefSeq" id="WP_130419723.1">
    <property type="nucleotide sequence ID" value="NZ_SHKW01000001.1"/>
</dbReference>
<name>A0A4Q7YXL5_9BACT</name>
<evidence type="ECO:0000313" key="3">
    <source>
        <dbReference type="Proteomes" id="UP000292958"/>
    </source>
</evidence>
<reference evidence="2 3" key="1">
    <citation type="submission" date="2019-02" db="EMBL/GenBank/DDBJ databases">
        <title>Genomic Encyclopedia of Archaeal and Bacterial Type Strains, Phase II (KMG-II): from individual species to whole genera.</title>
        <authorList>
            <person name="Goeker M."/>
        </authorList>
    </citation>
    <scope>NUCLEOTIDE SEQUENCE [LARGE SCALE GENOMIC DNA]</scope>
    <source>
        <strain evidence="2 3">DSM 18101</strain>
    </source>
</reference>
<dbReference type="InterPro" id="IPR013096">
    <property type="entry name" value="Cupin_2"/>
</dbReference>
<comment type="caution">
    <text evidence="2">The sequence shown here is derived from an EMBL/GenBank/DDBJ whole genome shotgun (WGS) entry which is preliminary data.</text>
</comment>
<dbReference type="GO" id="GO:0051213">
    <property type="term" value="F:dioxygenase activity"/>
    <property type="evidence" value="ECO:0007669"/>
    <property type="project" value="UniProtKB-KW"/>
</dbReference>
<dbReference type="InterPro" id="IPR011051">
    <property type="entry name" value="RmlC_Cupin_sf"/>
</dbReference>
<dbReference type="Proteomes" id="UP000292958">
    <property type="component" value="Unassembled WGS sequence"/>
</dbReference>
<dbReference type="AlphaFoldDB" id="A0A4Q7YXL5"/>
<organism evidence="2 3">
    <name type="scientific">Edaphobacter modestus</name>
    <dbReference type="NCBI Taxonomy" id="388466"/>
    <lineage>
        <taxon>Bacteria</taxon>
        <taxon>Pseudomonadati</taxon>
        <taxon>Acidobacteriota</taxon>
        <taxon>Terriglobia</taxon>
        <taxon>Terriglobales</taxon>
        <taxon>Acidobacteriaceae</taxon>
        <taxon>Edaphobacter</taxon>
    </lineage>
</organism>
<dbReference type="InterPro" id="IPR053146">
    <property type="entry name" value="QDO-like"/>
</dbReference>
<feature type="domain" description="Cupin type-2" evidence="1">
    <location>
        <begin position="31"/>
        <end position="97"/>
    </location>
</feature>
<accession>A0A4Q7YXL5</accession>
<dbReference type="Gene3D" id="2.60.120.10">
    <property type="entry name" value="Jelly Rolls"/>
    <property type="match status" value="1"/>
</dbReference>
<keyword evidence="2" id="KW-0223">Dioxygenase</keyword>
<evidence type="ECO:0000259" key="1">
    <source>
        <dbReference type="Pfam" id="PF07883"/>
    </source>
</evidence>
<protein>
    <submittedName>
        <fullName evidence="2">Quercetin dioxygenase-like cupin family protein</fullName>
    </submittedName>
</protein>
<dbReference type="InterPro" id="IPR014710">
    <property type="entry name" value="RmlC-like_jellyroll"/>
</dbReference>